<dbReference type="AlphaFoldDB" id="L8H5B6"/>
<evidence type="ECO:0000259" key="2">
    <source>
        <dbReference type="PROSITE" id="PS50800"/>
    </source>
</evidence>
<dbReference type="SMART" id="SM00513">
    <property type="entry name" value="SAP"/>
    <property type="match status" value="1"/>
</dbReference>
<feature type="region of interest" description="Disordered" evidence="1">
    <location>
        <begin position="431"/>
        <end position="480"/>
    </location>
</feature>
<gene>
    <name evidence="3" type="ORF">ACA1_198470</name>
</gene>
<dbReference type="SUPFAM" id="SSF68906">
    <property type="entry name" value="SAP domain"/>
    <property type="match status" value="1"/>
</dbReference>
<dbReference type="Gene3D" id="1.10.720.30">
    <property type="entry name" value="SAP domain"/>
    <property type="match status" value="1"/>
</dbReference>
<feature type="compositionally biased region" description="Polar residues" evidence="1">
    <location>
        <begin position="202"/>
        <end position="211"/>
    </location>
</feature>
<dbReference type="InterPro" id="IPR036361">
    <property type="entry name" value="SAP_dom_sf"/>
</dbReference>
<sequence>MDVSAEEYLNWGRTRLRVELKKRGLSPSGLKTELLARLEEYFKRQKASGGGAGHHLSLNNNNHHHGSYSNNNNNRHSHGHGHQRSTPSSSASSAPAGGHSQQHLLPKQHHSKQLLDLFHHQLQQQQQSEAAALGRELPRKRSRKSQTPRRGLQPQGGSDNTSSEGEGSDHTSGGGSPHSSTSSPSLGGGGYGSSNSYGSDVIHQTNNSYNHLGNDYPSHYPHKKPRLGQRYSQMTHESDDNGSGNGSGGSGGAVPDGEQQQQSSGGKAVTPLSGRAFKKESGQVQAPHAEVRSVETIVFGPGDQFHFTHRFWRGKLLRRRFDFYGTYTIVPVAGAPVDGGGAAGGRAAASAGSADLHLDDLVALSCALVAAARAGEKDGAAMAKADENRLRERTEGKVILHWPSKLDAPELRDWQFDQSYSHLFLAATAAPSSSSSTTGGATAGSGGLGSSSDATQPGSTSPVVQGNSASSSGPQARKRPHFLYTKHSAVFVEDTC</sequence>
<feature type="region of interest" description="Disordered" evidence="1">
    <location>
        <begin position="46"/>
        <end position="105"/>
    </location>
</feature>
<dbReference type="VEuPathDB" id="AmoebaDB:ACA1_198470"/>
<feature type="compositionally biased region" description="Polar residues" evidence="1">
    <location>
        <begin position="456"/>
        <end position="474"/>
    </location>
</feature>
<name>L8H5B6_ACACF</name>
<evidence type="ECO:0000313" key="3">
    <source>
        <dbReference type="EMBL" id="ELR19626.1"/>
    </source>
</evidence>
<proteinExistence type="predicted"/>
<organism evidence="3 4">
    <name type="scientific">Acanthamoeba castellanii (strain ATCC 30010 / Neff)</name>
    <dbReference type="NCBI Taxonomy" id="1257118"/>
    <lineage>
        <taxon>Eukaryota</taxon>
        <taxon>Amoebozoa</taxon>
        <taxon>Discosea</taxon>
        <taxon>Longamoebia</taxon>
        <taxon>Centramoebida</taxon>
        <taxon>Acanthamoebidae</taxon>
        <taxon>Acanthamoeba</taxon>
    </lineage>
</organism>
<dbReference type="KEGG" id="acan:ACA1_198470"/>
<feature type="compositionally biased region" description="Low complexity" evidence="1">
    <location>
        <begin position="85"/>
        <end position="96"/>
    </location>
</feature>
<reference evidence="3 4" key="1">
    <citation type="journal article" date="2013" name="Genome Biol.">
        <title>Genome of Acanthamoeba castellanii highlights extensive lateral gene transfer and early evolution of tyrosine kinase signaling.</title>
        <authorList>
            <person name="Clarke M."/>
            <person name="Lohan A.J."/>
            <person name="Liu B."/>
            <person name="Lagkouvardos I."/>
            <person name="Roy S."/>
            <person name="Zafar N."/>
            <person name="Bertelli C."/>
            <person name="Schilde C."/>
            <person name="Kianianmomeni A."/>
            <person name="Burglin T.R."/>
            <person name="Frech C."/>
            <person name="Turcotte B."/>
            <person name="Kopec K.O."/>
            <person name="Synnott J.M."/>
            <person name="Choo C."/>
            <person name="Paponov I."/>
            <person name="Finkler A."/>
            <person name="Soon Heng Tan C."/>
            <person name="Hutchins A.P."/>
            <person name="Weinmeier T."/>
            <person name="Rattei T."/>
            <person name="Chu J.S."/>
            <person name="Gimenez G."/>
            <person name="Irimia M."/>
            <person name="Rigden D.J."/>
            <person name="Fitzpatrick D.A."/>
            <person name="Lorenzo-Morales J."/>
            <person name="Bateman A."/>
            <person name="Chiu C.H."/>
            <person name="Tang P."/>
            <person name="Hegemann P."/>
            <person name="Fromm H."/>
            <person name="Raoult D."/>
            <person name="Greub G."/>
            <person name="Miranda-Saavedra D."/>
            <person name="Chen N."/>
            <person name="Nash P."/>
            <person name="Ginger M.L."/>
            <person name="Horn M."/>
            <person name="Schaap P."/>
            <person name="Caler L."/>
            <person name="Loftus B."/>
        </authorList>
    </citation>
    <scope>NUCLEOTIDE SEQUENCE [LARGE SCALE GENOMIC DNA]</scope>
    <source>
        <strain evidence="3 4">Neff</strain>
    </source>
</reference>
<dbReference type="Pfam" id="PF02037">
    <property type="entry name" value="SAP"/>
    <property type="match status" value="1"/>
</dbReference>
<dbReference type="GeneID" id="14920450"/>
<evidence type="ECO:0000313" key="4">
    <source>
        <dbReference type="Proteomes" id="UP000011083"/>
    </source>
</evidence>
<feature type="compositionally biased region" description="Low complexity" evidence="1">
    <location>
        <begin position="431"/>
        <end position="440"/>
    </location>
</feature>
<evidence type="ECO:0000256" key="1">
    <source>
        <dbReference type="SAM" id="MobiDB-lite"/>
    </source>
</evidence>
<dbReference type="InterPro" id="IPR003034">
    <property type="entry name" value="SAP_dom"/>
</dbReference>
<feature type="compositionally biased region" description="Gly residues" evidence="1">
    <location>
        <begin position="243"/>
        <end position="254"/>
    </location>
</feature>
<accession>L8H5B6</accession>
<feature type="region of interest" description="Disordered" evidence="1">
    <location>
        <begin position="122"/>
        <end position="272"/>
    </location>
</feature>
<protein>
    <submittedName>
        <fullName evidence="3">SAP domain containing protein</fullName>
    </submittedName>
</protein>
<feature type="compositionally biased region" description="Low complexity" evidence="1">
    <location>
        <begin position="54"/>
        <end position="74"/>
    </location>
</feature>
<dbReference type="EMBL" id="KB007932">
    <property type="protein sequence ID" value="ELR19626.1"/>
    <property type="molecule type" value="Genomic_DNA"/>
</dbReference>
<feature type="compositionally biased region" description="Basic residues" evidence="1">
    <location>
        <begin position="138"/>
        <end position="147"/>
    </location>
</feature>
<dbReference type="RefSeq" id="XP_004341718.1">
    <property type="nucleotide sequence ID" value="XM_004341670.1"/>
</dbReference>
<feature type="domain" description="SAP" evidence="2">
    <location>
        <begin position="8"/>
        <end position="42"/>
    </location>
</feature>
<dbReference type="PROSITE" id="PS50800">
    <property type="entry name" value="SAP"/>
    <property type="match status" value="1"/>
</dbReference>
<keyword evidence="4" id="KW-1185">Reference proteome</keyword>
<dbReference type="Proteomes" id="UP000011083">
    <property type="component" value="Unassembled WGS sequence"/>
</dbReference>
<feature type="compositionally biased region" description="Polar residues" evidence="1">
    <location>
        <begin position="155"/>
        <end position="165"/>
    </location>
</feature>